<dbReference type="PATRIC" id="fig|453.4.peg.434"/>
<dbReference type="InterPro" id="IPR012338">
    <property type="entry name" value="Beta-lactam/transpept-like"/>
</dbReference>
<dbReference type="AlphaFoldDB" id="A0A0W0U7H5"/>
<dbReference type="Gene3D" id="3.40.710.10">
    <property type="entry name" value="DD-peptidase/beta-lactamase superfamily"/>
    <property type="match status" value="1"/>
</dbReference>
<dbReference type="EMBL" id="UASS01000001">
    <property type="protein sequence ID" value="SPX59233.1"/>
    <property type="molecule type" value="Genomic_DNA"/>
</dbReference>
<dbReference type="RefSeq" id="WP_058443620.1">
    <property type="nucleotide sequence ID" value="NZ_CAAAHT010000025.1"/>
</dbReference>
<evidence type="ECO:0000313" key="4">
    <source>
        <dbReference type="EMBL" id="SPX59233.1"/>
    </source>
</evidence>
<evidence type="ECO:0000313" key="5">
    <source>
        <dbReference type="Proteomes" id="UP000054698"/>
    </source>
</evidence>
<gene>
    <name evidence="3" type="ORF">Lfee_0400</name>
    <name evidence="4" type="ORF">NCTC12022_00053</name>
</gene>
<evidence type="ECO:0000313" key="6">
    <source>
        <dbReference type="Proteomes" id="UP000251942"/>
    </source>
</evidence>
<feature type="region of interest" description="Disordered" evidence="1">
    <location>
        <begin position="404"/>
        <end position="444"/>
    </location>
</feature>
<evidence type="ECO:0000313" key="3">
    <source>
        <dbReference type="EMBL" id="KTD03654.1"/>
    </source>
</evidence>
<reference evidence="3 5" key="1">
    <citation type="submission" date="2015-11" db="EMBL/GenBank/DDBJ databases">
        <title>Genomic analysis of 38 Legionella species identifies large and diverse effector repertoires.</title>
        <authorList>
            <person name="Burstein D."/>
            <person name="Amaro F."/>
            <person name="Zusman T."/>
            <person name="Lifshitz Z."/>
            <person name="Cohen O."/>
            <person name="Gilbert J.A."/>
            <person name="Pupko T."/>
            <person name="Shuman H.A."/>
            <person name="Segal G."/>
        </authorList>
    </citation>
    <scope>NUCLEOTIDE SEQUENCE [LARGE SCALE GENOMIC DNA]</scope>
    <source>
        <strain evidence="3 5">WO-44C</strain>
    </source>
</reference>
<dbReference type="InterPro" id="IPR001466">
    <property type="entry name" value="Beta-lactam-related"/>
</dbReference>
<evidence type="ECO:0000256" key="1">
    <source>
        <dbReference type="SAM" id="MobiDB-lite"/>
    </source>
</evidence>
<proteinExistence type="predicted"/>
<dbReference type="InterPro" id="IPR050789">
    <property type="entry name" value="Diverse_Enzym_Activities"/>
</dbReference>
<organism evidence="3 5">
    <name type="scientific">Legionella feeleii</name>
    <dbReference type="NCBI Taxonomy" id="453"/>
    <lineage>
        <taxon>Bacteria</taxon>
        <taxon>Pseudomonadati</taxon>
        <taxon>Pseudomonadota</taxon>
        <taxon>Gammaproteobacteria</taxon>
        <taxon>Legionellales</taxon>
        <taxon>Legionellaceae</taxon>
        <taxon>Legionella</taxon>
    </lineage>
</organism>
<dbReference type="STRING" id="453.Lfee_0400"/>
<feature type="compositionally biased region" description="Polar residues" evidence="1">
    <location>
        <begin position="409"/>
        <end position="420"/>
    </location>
</feature>
<accession>A0A0W0U7H5</accession>
<name>A0A0W0U7H5_9GAMM</name>
<dbReference type="Proteomes" id="UP000251942">
    <property type="component" value="Unassembled WGS sequence"/>
</dbReference>
<protein>
    <submittedName>
        <fullName evidence="3">Putative secreted esterase</fullName>
    </submittedName>
</protein>
<dbReference type="EMBL" id="LNYB01000014">
    <property type="protein sequence ID" value="KTD03654.1"/>
    <property type="molecule type" value="Genomic_DNA"/>
</dbReference>
<dbReference type="SUPFAM" id="SSF56601">
    <property type="entry name" value="beta-lactamase/transpeptidase-like"/>
    <property type="match status" value="1"/>
</dbReference>
<dbReference type="Proteomes" id="UP000054698">
    <property type="component" value="Unassembled WGS sequence"/>
</dbReference>
<feature type="domain" description="Beta-lactamase-related" evidence="2">
    <location>
        <begin position="28"/>
        <end position="307"/>
    </location>
</feature>
<dbReference type="PANTHER" id="PTHR43283">
    <property type="entry name" value="BETA-LACTAMASE-RELATED"/>
    <property type="match status" value="1"/>
</dbReference>
<reference evidence="4 6" key="2">
    <citation type="submission" date="2018-06" db="EMBL/GenBank/DDBJ databases">
        <authorList>
            <consortium name="Pathogen Informatics"/>
            <person name="Doyle S."/>
        </authorList>
    </citation>
    <scope>NUCLEOTIDE SEQUENCE [LARGE SCALE GENOMIC DNA]</scope>
    <source>
        <strain evidence="4 6">NCTC12022</strain>
    </source>
</reference>
<dbReference type="Pfam" id="PF00144">
    <property type="entry name" value="Beta-lactamase"/>
    <property type="match status" value="1"/>
</dbReference>
<sequence>MSTEKFEPEDTIQIQEVEEVNGITRESTQHLMRSSKIMGAAVAACKNGGIFTMPIGETLGTEASSPTPVKPGTIFEAASLSKPVFAYLVLKLIEMNKINRERPEFLGKFKTEFDLKTPLYTLFRDTEGQIISDDENPFLKRFLPNQNDQAKCLSAEMVLSHRTGLHITDEEPFKFQFPPGKYYAYSGPGIDCLQGAIKELTGVDLETLAQEYVFGPRALNMPNSSYGPKPVAANSLRTTAEDYAKFITAWINDDQLNYAFRPIEPIYSMINDFFPYSEDKLVEKVRVSESDREQVTWGLGIGLVKNGQGQIIGAYHTGDMNKARAGFGAEINPHTQRCIATTVYFSNSHNGHILAEHVLPSTLEPALNYFFPTYGFARNVEELDGTDFHGLNPKILNPELKERAYKTRSAMQNEEQPGDQTTEKVEKTQTPTAYPTTPKPPWEY</sequence>
<dbReference type="PANTHER" id="PTHR43283:SF18">
    <property type="match status" value="1"/>
</dbReference>
<evidence type="ECO:0000259" key="2">
    <source>
        <dbReference type="Pfam" id="PF00144"/>
    </source>
</evidence>
<keyword evidence="5" id="KW-1185">Reference proteome</keyword>